<dbReference type="GO" id="GO:0000155">
    <property type="term" value="F:phosphorelay sensor kinase activity"/>
    <property type="evidence" value="ECO:0007669"/>
    <property type="project" value="InterPro"/>
</dbReference>
<evidence type="ECO:0000256" key="8">
    <source>
        <dbReference type="SAM" id="MobiDB-lite"/>
    </source>
</evidence>
<protein>
    <recommendedName>
        <fullName evidence="2">histidine kinase</fullName>
        <ecNumber evidence="2">2.7.13.3</ecNumber>
    </recommendedName>
</protein>
<organism evidence="11 12">
    <name type="scientific">Silicimonas algicola</name>
    <dbReference type="NCBI Taxonomy" id="1826607"/>
    <lineage>
        <taxon>Bacteria</taxon>
        <taxon>Pseudomonadati</taxon>
        <taxon>Pseudomonadota</taxon>
        <taxon>Alphaproteobacteria</taxon>
        <taxon>Rhodobacterales</taxon>
        <taxon>Paracoccaceae</taxon>
    </lineage>
</organism>
<dbReference type="Gene3D" id="3.40.50.2300">
    <property type="match status" value="1"/>
</dbReference>
<dbReference type="PROSITE" id="PS50109">
    <property type="entry name" value="HIS_KIN"/>
    <property type="match status" value="1"/>
</dbReference>
<dbReference type="Pfam" id="PF00512">
    <property type="entry name" value="HisKA"/>
    <property type="match status" value="1"/>
</dbReference>
<dbReference type="PANTHER" id="PTHR43047:SF9">
    <property type="entry name" value="HISTIDINE KINASE"/>
    <property type="match status" value="1"/>
</dbReference>
<dbReference type="SMART" id="SM00387">
    <property type="entry name" value="HATPase_c"/>
    <property type="match status" value="1"/>
</dbReference>
<feature type="compositionally biased region" description="Basic and acidic residues" evidence="8">
    <location>
        <begin position="761"/>
        <end position="772"/>
    </location>
</feature>
<dbReference type="SMART" id="SM00091">
    <property type="entry name" value="PAS"/>
    <property type="match status" value="1"/>
</dbReference>
<keyword evidence="4" id="KW-0808">Transferase</keyword>
<dbReference type="InterPro" id="IPR001789">
    <property type="entry name" value="Sig_transdc_resp-reg_receiver"/>
</dbReference>
<dbReference type="InterPro" id="IPR003661">
    <property type="entry name" value="HisK_dim/P_dom"/>
</dbReference>
<feature type="region of interest" description="Disordered" evidence="8">
    <location>
        <begin position="744"/>
        <end position="772"/>
    </location>
</feature>
<proteinExistence type="predicted"/>
<dbReference type="Gene3D" id="3.30.450.20">
    <property type="entry name" value="PAS domain"/>
    <property type="match status" value="1"/>
</dbReference>
<dbReference type="AlphaFoldDB" id="A0A316G2B4"/>
<dbReference type="SMART" id="SM00448">
    <property type="entry name" value="REC"/>
    <property type="match status" value="1"/>
</dbReference>
<evidence type="ECO:0000256" key="3">
    <source>
        <dbReference type="ARBA" id="ARBA00022553"/>
    </source>
</evidence>
<dbReference type="InterPro" id="IPR036097">
    <property type="entry name" value="HisK_dim/P_sf"/>
</dbReference>
<keyword evidence="7" id="KW-0175">Coiled coil</keyword>
<feature type="modified residue" description="4-aspartylphosphate" evidence="6">
    <location>
        <position position="669"/>
    </location>
</feature>
<dbReference type="InterPro" id="IPR035965">
    <property type="entry name" value="PAS-like_dom_sf"/>
</dbReference>
<dbReference type="GO" id="GO:0005886">
    <property type="term" value="C:plasma membrane"/>
    <property type="evidence" value="ECO:0007669"/>
    <property type="project" value="TreeGrafter"/>
</dbReference>
<dbReference type="InterPro" id="IPR011006">
    <property type="entry name" value="CheY-like_superfamily"/>
</dbReference>
<feature type="coiled-coil region" evidence="7">
    <location>
        <begin position="15"/>
        <end position="73"/>
    </location>
</feature>
<evidence type="ECO:0000256" key="5">
    <source>
        <dbReference type="ARBA" id="ARBA00022777"/>
    </source>
</evidence>
<dbReference type="Gene3D" id="3.30.565.10">
    <property type="entry name" value="Histidine kinase-like ATPase, C-terminal domain"/>
    <property type="match status" value="1"/>
</dbReference>
<keyword evidence="3 6" id="KW-0597">Phosphoprotein</keyword>
<keyword evidence="12" id="KW-1185">Reference proteome</keyword>
<dbReference type="SUPFAM" id="SSF55874">
    <property type="entry name" value="ATPase domain of HSP90 chaperone/DNA topoisomerase II/histidine kinase"/>
    <property type="match status" value="1"/>
</dbReference>
<dbReference type="RefSeq" id="WP_241239745.1">
    <property type="nucleotide sequence ID" value="NZ_CP034588.1"/>
</dbReference>
<dbReference type="PANTHER" id="PTHR43047">
    <property type="entry name" value="TWO-COMPONENT HISTIDINE PROTEIN KINASE"/>
    <property type="match status" value="1"/>
</dbReference>
<comment type="catalytic activity">
    <reaction evidence="1">
        <text>ATP + protein L-histidine = ADP + protein N-phospho-L-histidine.</text>
        <dbReference type="EC" id="2.7.13.3"/>
    </reaction>
</comment>
<gene>
    <name evidence="11" type="ORF">C8D95_109172</name>
</gene>
<dbReference type="SMART" id="SM00388">
    <property type="entry name" value="HisKA"/>
    <property type="match status" value="1"/>
</dbReference>
<dbReference type="PRINTS" id="PR00344">
    <property type="entry name" value="BCTRLSENSOR"/>
</dbReference>
<dbReference type="InterPro" id="IPR000014">
    <property type="entry name" value="PAS"/>
</dbReference>
<feature type="coiled-coil region" evidence="7">
    <location>
        <begin position="327"/>
        <end position="368"/>
    </location>
</feature>
<dbReference type="SUPFAM" id="SSF55785">
    <property type="entry name" value="PYP-like sensor domain (PAS domain)"/>
    <property type="match status" value="1"/>
</dbReference>
<feature type="domain" description="Histidine kinase" evidence="9">
    <location>
        <begin position="382"/>
        <end position="595"/>
    </location>
</feature>
<accession>A0A316G2B4</accession>
<evidence type="ECO:0000256" key="6">
    <source>
        <dbReference type="PROSITE-ProRule" id="PRU00169"/>
    </source>
</evidence>
<dbReference type="Gene3D" id="1.10.287.130">
    <property type="match status" value="1"/>
</dbReference>
<dbReference type="EMBL" id="QGGV01000009">
    <property type="protein sequence ID" value="PWK55084.1"/>
    <property type="molecule type" value="Genomic_DNA"/>
</dbReference>
<evidence type="ECO:0000259" key="9">
    <source>
        <dbReference type="PROSITE" id="PS50109"/>
    </source>
</evidence>
<dbReference type="InterPro" id="IPR003594">
    <property type="entry name" value="HATPase_dom"/>
</dbReference>
<evidence type="ECO:0000256" key="2">
    <source>
        <dbReference type="ARBA" id="ARBA00012438"/>
    </source>
</evidence>
<keyword evidence="5" id="KW-0418">Kinase</keyword>
<evidence type="ECO:0000313" key="12">
    <source>
        <dbReference type="Proteomes" id="UP000245390"/>
    </source>
</evidence>
<dbReference type="CDD" id="cd00075">
    <property type="entry name" value="HATPase"/>
    <property type="match status" value="1"/>
</dbReference>
<dbReference type="EC" id="2.7.13.3" evidence="2"/>
<dbReference type="Pfam" id="PF02518">
    <property type="entry name" value="HATPase_c"/>
    <property type="match status" value="1"/>
</dbReference>
<dbReference type="InterPro" id="IPR005467">
    <property type="entry name" value="His_kinase_dom"/>
</dbReference>
<dbReference type="Proteomes" id="UP000245390">
    <property type="component" value="Unassembled WGS sequence"/>
</dbReference>
<dbReference type="CDD" id="cd00082">
    <property type="entry name" value="HisKA"/>
    <property type="match status" value="1"/>
</dbReference>
<evidence type="ECO:0000256" key="7">
    <source>
        <dbReference type="SAM" id="Coils"/>
    </source>
</evidence>
<reference evidence="11 12" key="1">
    <citation type="submission" date="2018-05" db="EMBL/GenBank/DDBJ databases">
        <title>Genomic Encyclopedia of Type Strains, Phase IV (KMG-IV): sequencing the most valuable type-strain genomes for metagenomic binning, comparative biology and taxonomic classification.</title>
        <authorList>
            <person name="Goeker M."/>
        </authorList>
    </citation>
    <scope>NUCLEOTIDE SEQUENCE [LARGE SCALE GENOMIC DNA]</scope>
    <source>
        <strain evidence="11 12">DSM 103371</strain>
    </source>
</reference>
<dbReference type="GO" id="GO:0009927">
    <property type="term" value="F:histidine phosphotransfer kinase activity"/>
    <property type="evidence" value="ECO:0007669"/>
    <property type="project" value="TreeGrafter"/>
</dbReference>
<sequence length="772" mass="85470">MNGLVDPAEPIELRLERQEKIIDALIRRADRHNDIGPAAFRAFQSAIELQERIEAQTRDLKRAETELASVRFDRERTRQGLVEALSSMAEGFALFMDDRLHVTNEFLSQLLPDRAADFVPNLGTDRFFALIAESEAFVSSDRSLHEIGTRLRRKKEALALVIELRDDRWFQLNVQNTPRGSIVLLVTEITKLVRQNRVEKETLIDLQEDYLRAVFDNIGAGACTLSKSGRILLVNTRFCDLLNLPPEDVAPGVDAAHLVELLERNHSVDGGEAPRPSLWWSTLRAEGVLKLRLRQAEEKVLDIHANRLPDGGYIIEVSDVTLSVRTAEMLEKRVRERTAELLQANERLSREYREKARVEDELRVARDRAEAAISSKTRFLAAASHDLLQPINAAQLLISTLKESTRDTAYYPLVERLFGAFGSAEQLLRSLLDISRLESADANAVSVANVSLGALLAGIHGDQALLAEQKNVRFDVVSCNAVVRSDPVYLLRSIQNLVVNAIQYTEPGGRVLVGCRRRGEKVEVQVWDTGIGVALGDQKRIFEEFTRAGGVPLGSGMGLGLSVVDRACRLLGHQLSVRSKPGVGSIFSITLDRADGEAVPGEPLARLPAPEDVAFDQIVLVVENDEDVLFATTKWLEQMGASVFAARDRDESLRFIEDMGMPPDIILADYQLDNGQTGVQVIAAVREVTRTHVPAIIITADRSEAVLEAAIPDDVSVMTKPIKLSRLRQLMDWKVRLASTAAEAKASMHTKVGDDSAGPLTKDRTPERGAAE</sequence>
<evidence type="ECO:0000256" key="1">
    <source>
        <dbReference type="ARBA" id="ARBA00000085"/>
    </source>
</evidence>
<comment type="caution">
    <text evidence="11">The sequence shown here is derived from an EMBL/GenBank/DDBJ whole genome shotgun (WGS) entry which is preliminary data.</text>
</comment>
<dbReference type="InterPro" id="IPR036890">
    <property type="entry name" value="HATPase_C_sf"/>
</dbReference>
<evidence type="ECO:0000256" key="4">
    <source>
        <dbReference type="ARBA" id="ARBA00022679"/>
    </source>
</evidence>
<name>A0A316G2B4_9RHOB</name>
<evidence type="ECO:0000259" key="10">
    <source>
        <dbReference type="PROSITE" id="PS50110"/>
    </source>
</evidence>
<dbReference type="InterPro" id="IPR004358">
    <property type="entry name" value="Sig_transdc_His_kin-like_C"/>
</dbReference>
<evidence type="ECO:0000313" key="11">
    <source>
        <dbReference type="EMBL" id="PWK55084.1"/>
    </source>
</evidence>
<feature type="domain" description="Response regulatory" evidence="10">
    <location>
        <begin position="618"/>
        <end position="735"/>
    </location>
</feature>
<dbReference type="Pfam" id="PF00072">
    <property type="entry name" value="Response_reg"/>
    <property type="match status" value="1"/>
</dbReference>
<dbReference type="PROSITE" id="PS50110">
    <property type="entry name" value="RESPONSE_REGULATORY"/>
    <property type="match status" value="1"/>
</dbReference>
<dbReference type="CDD" id="cd00156">
    <property type="entry name" value="REC"/>
    <property type="match status" value="1"/>
</dbReference>
<dbReference type="Pfam" id="PF12860">
    <property type="entry name" value="PAS_7"/>
    <property type="match status" value="1"/>
</dbReference>
<dbReference type="SUPFAM" id="SSF47384">
    <property type="entry name" value="Homodimeric domain of signal transducing histidine kinase"/>
    <property type="match status" value="1"/>
</dbReference>
<dbReference type="SUPFAM" id="SSF52172">
    <property type="entry name" value="CheY-like"/>
    <property type="match status" value="1"/>
</dbReference>